<dbReference type="InterPro" id="IPR014922">
    <property type="entry name" value="YdhG-like"/>
</dbReference>
<dbReference type="Pfam" id="PF08818">
    <property type="entry name" value="DUF1801"/>
    <property type="match status" value="1"/>
</dbReference>
<evidence type="ECO:0000313" key="2">
    <source>
        <dbReference type="EMBL" id="MBB5847724.1"/>
    </source>
</evidence>
<feature type="domain" description="YdhG-like" evidence="1">
    <location>
        <begin position="26"/>
        <end position="128"/>
    </location>
</feature>
<proteinExistence type="predicted"/>
<protein>
    <recommendedName>
        <fullName evidence="1">YdhG-like domain-containing protein</fullName>
    </recommendedName>
</protein>
<organism evidence="2 3">
    <name type="scientific">Micrococcus endophyticus</name>
    <dbReference type="NCBI Taxonomy" id="455343"/>
    <lineage>
        <taxon>Bacteria</taxon>
        <taxon>Bacillati</taxon>
        <taxon>Actinomycetota</taxon>
        <taxon>Actinomycetes</taxon>
        <taxon>Micrococcales</taxon>
        <taxon>Micrococcaceae</taxon>
        <taxon>Micrococcus</taxon>
    </lineage>
</organism>
<accession>A0A7W9MZY3</accession>
<evidence type="ECO:0000259" key="1">
    <source>
        <dbReference type="Pfam" id="PF08818"/>
    </source>
</evidence>
<dbReference type="SUPFAM" id="SSF159888">
    <property type="entry name" value="YdhG-like"/>
    <property type="match status" value="1"/>
</dbReference>
<sequence>MAYQQKTTVTDVPVEEYLAGVEPERRREQGLALLRMFREETGAEAAMWGPSMVGFGHVRFTYASGHSGEMFQVGFSPRKSALSLYGLTTYGSHADLLARLGKHKVGKGCLYINKLEDVDEAVLREMIRVGWGDDESFVDSHDGTVIQRLA</sequence>
<dbReference type="RefSeq" id="WP_184170133.1">
    <property type="nucleotide sequence ID" value="NZ_BAABAG010000002.1"/>
</dbReference>
<comment type="caution">
    <text evidence="2">The sequence shown here is derived from an EMBL/GenBank/DDBJ whole genome shotgun (WGS) entry which is preliminary data.</text>
</comment>
<dbReference type="Proteomes" id="UP000567246">
    <property type="component" value="Unassembled WGS sequence"/>
</dbReference>
<dbReference type="AlphaFoldDB" id="A0A7W9MZY3"/>
<name>A0A7W9MZY3_9MICC</name>
<gene>
    <name evidence="2" type="ORF">HDA33_000288</name>
</gene>
<evidence type="ECO:0000313" key="3">
    <source>
        <dbReference type="Proteomes" id="UP000567246"/>
    </source>
</evidence>
<keyword evidence="3" id="KW-1185">Reference proteome</keyword>
<dbReference type="EMBL" id="JACHMW010000001">
    <property type="protein sequence ID" value="MBB5847724.1"/>
    <property type="molecule type" value="Genomic_DNA"/>
</dbReference>
<reference evidence="2 3" key="1">
    <citation type="submission" date="2020-08" db="EMBL/GenBank/DDBJ databases">
        <title>Sequencing the genomes of 1000 actinobacteria strains.</title>
        <authorList>
            <person name="Klenk H.-P."/>
        </authorList>
    </citation>
    <scope>NUCLEOTIDE SEQUENCE [LARGE SCALE GENOMIC DNA]</scope>
    <source>
        <strain evidence="2 3">DSM 17945</strain>
    </source>
</reference>